<dbReference type="InterPro" id="IPR021145">
    <property type="entry name" value="Portal_protein_SPP1_Gp6-like"/>
</dbReference>
<protein>
    <recommendedName>
        <fullName evidence="4">Phage portal protein</fullName>
    </recommendedName>
</protein>
<dbReference type="EMBL" id="BAABKC010000044">
    <property type="protein sequence ID" value="GAA5056411.1"/>
    <property type="molecule type" value="Genomic_DNA"/>
</dbReference>
<comment type="caution">
    <text evidence="2">The sequence shown here is derived from an EMBL/GenBank/DDBJ whole genome shotgun (WGS) entry which is preliminary data.</text>
</comment>
<sequence length="494" mass="54916">MPLPADGSAWPPPQWAEHYRRMEIDDAWYAGDRHRLARVYGHHEHRARRGLLGLWGRRSRQNHGRRDHRLHVPLPGDIASTSADLLFTDMPAIKVSDEATQRRLDTLMDEGRLQQTLLGAAEQAAALSGVFLRTTWARDVADYPMITVMQPDASLPEFRFGMLRAVNFWRELDGSTDAQVWRHIERHEPGRIVHTLYQGTKTNVGRMVPLTEHPDTADLTDSLGSDGQSIETGIQQLTASYVPNMLPNRLHRTAPIGRSDYAAPLHDLFDSLDEVWTSWMRDIRLARARLIVPDGYLRDNGPGKGAEFDEDEEVYRTLKMPPNEAGASITLAQFGIRVAEHQSTTEAIVRQAAQSAGYSAQSFGLEGEGQPITATESDSRDRRSTVTRGKKAGYFKHGLAEQLHVQLQLDKVLFGRPITPERPSIEFGPGVAESLQSTATTLELLNRAQAVSANTKVKILHPEWDDTAVKAEAAAILKETGAAEAPDPVGTFPM</sequence>
<evidence type="ECO:0008006" key="4">
    <source>
        <dbReference type="Google" id="ProtNLM"/>
    </source>
</evidence>
<dbReference type="Proteomes" id="UP001500124">
    <property type="component" value="Unassembled WGS sequence"/>
</dbReference>
<dbReference type="Pfam" id="PF05133">
    <property type="entry name" value="SPP1_portal"/>
    <property type="match status" value="1"/>
</dbReference>
<feature type="region of interest" description="Disordered" evidence="1">
    <location>
        <begin position="361"/>
        <end position="387"/>
    </location>
</feature>
<evidence type="ECO:0000313" key="3">
    <source>
        <dbReference type="Proteomes" id="UP001500124"/>
    </source>
</evidence>
<evidence type="ECO:0000256" key="1">
    <source>
        <dbReference type="SAM" id="MobiDB-lite"/>
    </source>
</evidence>
<gene>
    <name evidence="2" type="ORF">GCM10023336_29170</name>
</gene>
<organism evidence="2 3">
    <name type="scientific">Streptomyces similanensis</name>
    <dbReference type="NCBI Taxonomy" id="1274988"/>
    <lineage>
        <taxon>Bacteria</taxon>
        <taxon>Bacillati</taxon>
        <taxon>Actinomycetota</taxon>
        <taxon>Actinomycetes</taxon>
        <taxon>Kitasatosporales</taxon>
        <taxon>Streptomycetaceae</taxon>
        <taxon>Streptomyces</taxon>
    </lineage>
</organism>
<proteinExistence type="predicted"/>
<keyword evidence="3" id="KW-1185">Reference proteome</keyword>
<evidence type="ECO:0000313" key="2">
    <source>
        <dbReference type="EMBL" id="GAA5056411.1"/>
    </source>
</evidence>
<name>A0ABP9KHG2_9ACTN</name>
<accession>A0ABP9KHG2</accession>
<dbReference type="RefSeq" id="WP_345668692.1">
    <property type="nucleotide sequence ID" value="NZ_BAABKC010000044.1"/>
</dbReference>
<reference evidence="3" key="1">
    <citation type="journal article" date="2019" name="Int. J. Syst. Evol. Microbiol.">
        <title>The Global Catalogue of Microorganisms (GCM) 10K type strain sequencing project: providing services to taxonomists for standard genome sequencing and annotation.</title>
        <authorList>
            <consortium name="The Broad Institute Genomics Platform"/>
            <consortium name="The Broad Institute Genome Sequencing Center for Infectious Disease"/>
            <person name="Wu L."/>
            <person name="Ma J."/>
        </authorList>
    </citation>
    <scope>NUCLEOTIDE SEQUENCE [LARGE SCALE GENOMIC DNA]</scope>
    <source>
        <strain evidence="3">JCM 18410</strain>
    </source>
</reference>